<reference evidence="1" key="1">
    <citation type="submission" date="2020-03" db="EMBL/GenBank/DDBJ databases">
        <title>The deep terrestrial virosphere.</title>
        <authorList>
            <person name="Holmfeldt K."/>
            <person name="Nilsson E."/>
            <person name="Simone D."/>
            <person name="Lopez-Fernandez M."/>
            <person name="Wu X."/>
            <person name="de Brujin I."/>
            <person name="Lundin D."/>
            <person name="Andersson A."/>
            <person name="Bertilsson S."/>
            <person name="Dopson M."/>
        </authorList>
    </citation>
    <scope>NUCLEOTIDE SEQUENCE</scope>
    <source>
        <strain evidence="2">MM415A02591</strain>
        <strain evidence="1">MM415B01472</strain>
    </source>
</reference>
<organism evidence="1">
    <name type="scientific">viral metagenome</name>
    <dbReference type="NCBI Taxonomy" id="1070528"/>
    <lineage>
        <taxon>unclassified sequences</taxon>
        <taxon>metagenomes</taxon>
        <taxon>organismal metagenomes</taxon>
    </lineage>
</organism>
<sequence length="205" mass="25133">MITIFDIYVAFRKAQSNYINRPYRLPKDFDLFLEKRLNEKNKKALELITKYFNTKWFNIDIDRYFDYGFELFGKSFTYSRFFNGKLIQYYIDKDKNLKRDIDSNNKNIIRSIKFVNEWLKNKQYKTSPLLYYSLCKDGKTSIPILHYIKDNIDKMFLTFLINSKYLIIEEHEKMQIPYVMENYRLYVSMLDNKFIHKVLNKLLEK</sequence>
<protein>
    <submittedName>
        <fullName evidence="1">Uncharacterized protein</fullName>
    </submittedName>
</protein>
<dbReference type="EMBL" id="MT141981">
    <property type="protein sequence ID" value="QJA72828.1"/>
    <property type="molecule type" value="Genomic_DNA"/>
</dbReference>
<dbReference type="EMBL" id="MT141317">
    <property type="protein sequence ID" value="QJA58316.1"/>
    <property type="molecule type" value="Genomic_DNA"/>
</dbReference>
<accession>A0A6M3ILC7</accession>
<gene>
    <name evidence="2" type="ORF">MM415A02591_0008</name>
    <name evidence="1" type="ORF">MM415B01472_0024</name>
</gene>
<proteinExistence type="predicted"/>
<evidence type="ECO:0000313" key="2">
    <source>
        <dbReference type="EMBL" id="QJA72828.1"/>
    </source>
</evidence>
<evidence type="ECO:0000313" key="1">
    <source>
        <dbReference type="EMBL" id="QJA58316.1"/>
    </source>
</evidence>
<name>A0A6M3ILC7_9ZZZZ</name>
<dbReference type="AlphaFoldDB" id="A0A6M3ILC7"/>